<keyword evidence="1" id="KW-0732">Signal</keyword>
<gene>
    <name evidence="2" type="ORF">HMPREF0658_1241</name>
</gene>
<dbReference type="HOGENOM" id="CLU_1007818_0_0_10"/>
<accession>E0NT14</accession>
<sequence length="276" mass="30351">MMNSIKRKTTGILMLATLLLCACVDDYTYRGASLSGEGNAFIVGNAVTTLGFRPGDPLTFTVTVQRPDSSEAGTVHLTTGSSIVTVPEAISFAKGEGRKTVTLPFQSQEATTDTVKISVAPTDASNYGITSTTYILKHYKVHHVDYVSAWFGKTWNNLEMLEAGNGNYRFTIPLTDANGKAFQPIDLYKRADGSIYVYPQDVYAARSNKGDIVALRVVGNWKGDASRLYSDADIAKVSALAGGYNSHDDAFYLNFAWYGPNYGWWGWNDEKFYFLD</sequence>
<comment type="caution">
    <text evidence="2">The sequence shown here is derived from an EMBL/GenBank/DDBJ whole genome shotgun (WGS) entry which is preliminary data.</text>
</comment>
<dbReference type="EMBL" id="AEEI01000043">
    <property type="protein sequence ID" value="EFM01753.1"/>
    <property type="molecule type" value="Genomic_DNA"/>
</dbReference>
<dbReference type="STRING" id="862515.HMPREF0658_1241"/>
<evidence type="ECO:0000313" key="2">
    <source>
        <dbReference type="EMBL" id="EFM01753.1"/>
    </source>
</evidence>
<dbReference type="PROSITE" id="PS51257">
    <property type="entry name" value="PROKAR_LIPOPROTEIN"/>
    <property type="match status" value="1"/>
</dbReference>
<dbReference type="BioCyc" id="PMAR862515-HMP:GMOO-1263-MONOMER"/>
<organism evidence="2 3">
    <name type="scientific">Hoylesella marshii DSM 16973 = JCM 13450</name>
    <dbReference type="NCBI Taxonomy" id="862515"/>
    <lineage>
        <taxon>Bacteria</taxon>
        <taxon>Pseudomonadati</taxon>
        <taxon>Bacteroidota</taxon>
        <taxon>Bacteroidia</taxon>
        <taxon>Bacteroidales</taxon>
        <taxon>Prevotellaceae</taxon>
        <taxon>Hoylesella</taxon>
    </lineage>
</organism>
<evidence type="ECO:0000313" key="3">
    <source>
        <dbReference type="Proteomes" id="UP000004394"/>
    </source>
</evidence>
<reference evidence="2" key="1">
    <citation type="submission" date="2010-07" db="EMBL/GenBank/DDBJ databases">
        <authorList>
            <person name="Muzny D."/>
            <person name="Qin X."/>
            <person name="Deng J."/>
            <person name="Jiang H."/>
            <person name="Liu Y."/>
            <person name="Qu J."/>
            <person name="Song X.-Z."/>
            <person name="Zhang L."/>
            <person name="Thornton R."/>
            <person name="Coyle M."/>
            <person name="Francisco L."/>
            <person name="Jackson L."/>
            <person name="Javaid M."/>
            <person name="Korchina V."/>
            <person name="Kovar C."/>
            <person name="Mata R."/>
            <person name="Mathew T."/>
            <person name="Ngo R."/>
            <person name="Nguyen L."/>
            <person name="Nguyen N."/>
            <person name="Okwuonu G."/>
            <person name="Ongeri F."/>
            <person name="Pham C."/>
            <person name="Simmons D."/>
            <person name="Wilczek-Boney K."/>
            <person name="Hale W."/>
            <person name="Jakkamsetti A."/>
            <person name="Pham P."/>
            <person name="Ruth R."/>
            <person name="San Lucas F."/>
            <person name="Warren J."/>
            <person name="Zhang J."/>
            <person name="Zhao Z."/>
            <person name="Zhou C."/>
            <person name="Zhu D."/>
            <person name="Lee S."/>
            <person name="Bess C."/>
            <person name="Blankenburg K."/>
            <person name="Forbes L."/>
            <person name="Fu Q."/>
            <person name="Gubbala S."/>
            <person name="Hirani K."/>
            <person name="Jayaseelan J.C."/>
            <person name="Lara F."/>
            <person name="Munidasa M."/>
            <person name="Palculict T."/>
            <person name="Patil S."/>
            <person name="Pu L.-L."/>
            <person name="Saada N."/>
            <person name="Tang L."/>
            <person name="Weissenberger G."/>
            <person name="Zhu Y."/>
            <person name="Hemphill L."/>
            <person name="Shang Y."/>
            <person name="Youmans B."/>
            <person name="Ayvaz T."/>
            <person name="Ross M."/>
            <person name="Santibanez J."/>
            <person name="Aqrawi P."/>
            <person name="Gross S."/>
            <person name="Joshi V."/>
            <person name="Fowler G."/>
            <person name="Nazareth L."/>
            <person name="Reid J."/>
            <person name="Worley K."/>
            <person name="Petrosino J."/>
            <person name="Highlander S."/>
            <person name="Gibbs R."/>
        </authorList>
    </citation>
    <scope>NUCLEOTIDE SEQUENCE [LARGE SCALE GENOMIC DNA]</scope>
    <source>
        <strain evidence="2">DSM 16973</strain>
    </source>
</reference>
<feature type="chain" id="PRO_5003138321" description="DUF1735 domain-containing protein" evidence="1">
    <location>
        <begin position="23"/>
        <end position="276"/>
    </location>
</feature>
<dbReference type="AlphaFoldDB" id="E0NT14"/>
<dbReference type="RefSeq" id="WP_006949261.1">
    <property type="nucleotide sequence ID" value="NZ_BAJI01000003.1"/>
</dbReference>
<dbReference type="Proteomes" id="UP000004394">
    <property type="component" value="Unassembled WGS sequence"/>
</dbReference>
<feature type="signal peptide" evidence="1">
    <location>
        <begin position="1"/>
        <end position="22"/>
    </location>
</feature>
<dbReference type="OrthoDB" id="1062397at2"/>
<evidence type="ECO:0000256" key="1">
    <source>
        <dbReference type="SAM" id="SignalP"/>
    </source>
</evidence>
<name>E0NT14_9BACT</name>
<keyword evidence="3" id="KW-1185">Reference proteome</keyword>
<proteinExistence type="predicted"/>
<evidence type="ECO:0008006" key="4">
    <source>
        <dbReference type="Google" id="ProtNLM"/>
    </source>
</evidence>
<protein>
    <recommendedName>
        <fullName evidence="4">DUF1735 domain-containing protein</fullName>
    </recommendedName>
</protein>